<dbReference type="EMBL" id="AP021876">
    <property type="protein sequence ID" value="BBO80940.1"/>
    <property type="molecule type" value="Genomic_DNA"/>
</dbReference>
<dbReference type="Gene3D" id="3.90.226.10">
    <property type="entry name" value="2-enoyl-CoA Hydratase, Chain A, domain 1"/>
    <property type="match status" value="1"/>
</dbReference>
<dbReference type="GO" id="GO:0006635">
    <property type="term" value="P:fatty acid beta-oxidation"/>
    <property type="evidence" value="ECO:0007669"/>
    <property type="project" value="TreeGrafter"/>
</dbReference>
<dbReference type="GO" id="GO:0003824">
    <property type="term" value="F:catalytic activity"/>
    <property type="evidence" value="ECO:0007669"/>
    <property type="project" value="UniProtKB-ARBA"/>
</dbReference>
<dbReference type="Proteomes" id="UP000425960">
    <property type="component" value="Chromosome"/>
</dbReference>
<proteinExistence type="predicted"/>
<protein>
    <recommendedName>
        <fullName evidence="3">Enoyl-CoA hydratase</fullName>
    </recommendedName>
</protein>
<sequence length="234" mass="26673">MSSSILKIKEAILRYFELVVEHPEARIILLMPSRRKAQNEEYLLFFDMLRSSRISENNVMRLYRAIDQLIMNIIASDLLFISADYGRILPMFAGISLACDYRILGEDAVFQNPGVELGLIPKGGIAWFLTRILGKGKALEMIIAKESLSASEALTLGLVNRCIPIKNFETDSLSIAKQFETIPETTLKLGKKVVNNCWKDLSEFLEFESQELFKVVHRRHFYGEPSVEPSIQRV</sequence>
<evidence type="ECO:0000313" key="2">
    <source>
        <dbReference type="Proteomes" id="UP000425960"/>
    </source>
</evidence>
<dbReference type="AlphaFoldDB" id="A0A5K7ZPL8"/>
<reference evidence="1 2" key="1">
    <citation type="submission" date="2019-11" db="EMBL/GenBank/DDBJ databases">
        <title>Comparative genomics of hydrocarbon-degrading Desulfosarcina strains.</title>
        <authorList>
            <person name="Watanabe M."/>
            <person name="Kojima H."/>
            <person name="Fukui M."/>
        </authorList>
    </citation>
    <scope>NUCLEOTIDE SEQUENCE [LARGE SCALE GENOMIC DNA]</scope>
    <source>
        <strain evidence="1 2">28bB2T</strain>
    </source>
</reference>
<dbReference type="Pfam" id="PF00378">
    <property type="entry name" value="ECH_1"/>
    <property type="match status" value="1"/>
</dbReference>
<dbReference type="PANTHER" id="PTHR11941:SF54">
    <property type="entry name" value="ENOYL-COA HYDRATASE, MITOCHONDRIAL"/>
    <property type="match status" value="1"/>
</dbReference>
<dbReference type="KEGG" id="dov:DSCO28_15060"/>
<dbReference type="InterPro" id="IPR001753">
    <property type="entry name" value="Enoyl-CoA_hydra/iso"/>
</dbReference>
<dbReference type="SUPFAM" id="SSF52096">
    <property type="entry name" value="ClpP/crotonase"/>
    <property type="match status" value="1"/>
</dbReference>
<organism evidence="1 2">
    <name type="scientific">Desulfosarcina ovata subsp. sediminis</name>
    <dbReference type="NCBI Taxonomy" id="885957"/>
    <lineage>
        <taxon>Bacteria</taxon>
        <taxon>Pseudomonadati</taxon>
        <taxon>Thermodesulfobacteriota</taxon>
        <taxon>Desulfobacteria</taxon>
        <taxon>Desulfobacterales</taxon>
        <taxon>Desulfosarcinaceae</taxon>
        <taxon>Desulfosarcina</taxon>
    </lineage>
</organism>
<dbReference type="PANTHER" id="PTHR11941">
    <property type="entry name" value="ENOYL-COA HYDRATASE-RELATED"/>
    <property type="match status" value="1"/>
</dbReference>
<evidence type="ECO:0008006" key="3">
    <source>
        <dbReference type="Google" id="ProtNLM"/>
    </source>
</evidence>
<dbReference type="CDD" id="cd06558">
    <property type="entry name" value="crotonase-like"/>
    <property type="match status" value="1"/>
</dbReference>
<accession>A0A5K7ZPL8</accession>
<dbReference type="InterPro" id="IPR029045">
    <property type="entry name" value="ClpP/crotonase-like_dom_sf"/>
</dbReference>
<name>A0A5K7ZPL8_9BACT</name>
<gene>
    <name evidence="1" type="ORF">DSCO28_15060</name>
</gene>
<evidence type="ECO:0000313" key="1">
    <source>
        <dbReference type="EMBL" id="BBO80940.1"/>
    </source>
</evidence>